<evidence type="ECO:0000313" key="10">
    <source>
        <dbReference type="Proteomes" id="UP000660262"/>
    </source>
</evidence>
<dbReference type="FunFam" id="3.40.850.10:FF:000041">
    <property type="entry name" value="Kinesin-like calmodulin-binding protein"/>
    <property type="match status" value="1"/>
</dbReference>
<proteinExistence type="inferred from homology"/>
<dbReference type="GO" id="GO:0008017">
    <property type="term" value="F:microtubule binding"/>
    <property type="evidence" value="ECO:0007669"/>
    <property type="project" value="InterPro"/>
</dbReference>
<evidence type="ECO:0000256" key="5">
    <source>
        <dbReference type="RuleBase" id="RU000394"/>
    </source>
</evidence>
<dbReference type="PANTHER" id="PTHR47972:SF16">
    <property type="entry name" value="KINESIN-LIKE PROTEIN"/>
    <property type="match status" value="1"/>
</dbReference>
<evidence type="ECO:0000313" key="9">
    <source>
        <dbReference type="EMBL" id="GHP03857.1"/>
    </source>
</evidence>
<feature type="compositionally biased region" description="Low complexity" evidence="6">
    <location>
        <begin position="148"/>
        <end position="157"/>
    </location>
</feature>
<dbReference type="Pfam" id="PF02174">
    <property type="entry name" value="IRS"/>
    <property type="match status" value="1"/>
</dbReference>
<dbReference type="PRINTS" id="PR00380">
    <property type="entry name" value="KINESINHEAVY"/>
</dbReference>
<keyword evidence="2 4" id="KW-0067">ATP-binding</keyword>
<feature type="region of interest" description="Disordered" evidence="6">
    <location>
        <begin position="291"/>
        <end position="324"/>
    </location>
</feature>
<dbReference type="PANTHER" id="PTHR47972">
    <property type="entry name" value="KINESIN-LIKE PROTEIN KLP-3"/>
    <property type="match status" value="1"/>
</dbReference>
<dbReference type="Pfam" id="PF00225">
    <property type="entry name" value="Kinesin"/>
    <property type="match status" value="1"/>
</dbReference>
<evidence type="ECO:0000256" key="3">
    <source>
        <dbReference type="ARBA" id="ARBA00023175"/>
    </source>
</evidence>
<dbReference type="GO" id="GO:0005874">
    <property type="term" value="C:microtubule"/>
    <property type="evidence" value="ECO:0007669"/>
    <property type="project" value="UniProtKB-KW"/>
</dbReference>
<gene>
    <name evidence="9" type="ORF">PPROV_000261100</name>
</gene>
<keyword evidence="10" id="KW-1185">Reference proteome</keyword>
<dbReference type="PROSITE" id="PS50067">
    <property type="entry name" value="KINESIN_MOTOR_2"/>
    <property type="match status" value="1"/>
</dbReference>
<evidence type="ECO:0000256" key="4">
    <source>
        <dbReference type="PROSITE-ProRule" id="PRU00283"/>
    </source>
</evidence>
<dbReference type="SUPFAM" id="SSF50729">
    <property type="entry name" value="PH domain-like"/>
    <property type="match status" value="1"/>
</dbReference>
<dbReference type="InterPro" id="IPR011254">
    <property type="entry name" value="Prismane-like_sf"/>
</dbReference>
<organism evidence="9 10">
    <name type="scientific">Pycnococcus provasolii</name>
    <dbReference type="NCBI Taxonomy" id="41880"/>
    <lineage>
        <taxon>Eukaryota</taxon>
        <taxon>Viridiplantae</taxon>
        <taxon>Chlorophyta</taxon>
        <taxon>Pseudoscourfieldiophyceae</taxon>
        <taxon>Pseudoscourfieldiales</taxon>
        <taxon>Pycnococcaceae</taxon>
        <taxon>Pycnococcus</taxon>
    </lineage>
</organism>
<dbReference type="CDD" id="cd13200">
    <property type="entry name" value="FERM_C_KCBP"/>
    <property type="match status" value="1"/>
</dbReference>
<dbReference type="InterPro" id="IPR027640">
    <property type="entry name" value="Kinesin-like_fam"/>
</dbReference>
<dbReference type="InterPro" id="IPR036961">
    <property type="entry name" value="Kinesin_motor_dom_sf"/>
</dbReference>
<dbReference type="Gene3D" id="2.30.29.30">
    <property type="entry name" value="Pleckstrin-homology domain (PH domain)/Phosphotyrosine-binding domain (PTB)"/>
    <property type="match status" value="1"/>
</dbReference>
<dbReference type="InterPro" id="IPR027417">
    <property type="entry name" value="P-loop_NTPase"/>
</dbReference>
<dbReference type="SUPFAM" id="SSF52540">
    <property type="entry name" value="P-loop containing nucleoside triphosphate hydrolases"/>
    <property type="match status" value="1"/>
</dbReference>
<evidence type="ECO:0000256" key="6">
    <source>
        <dbReference type="SAM" id="MobiDB-lite"/>
    </source>
</evidence>
<name>A0A830HFH6_9CHLO</name>
<dbReference type="GO" id="GO:0016491">
    <property type="term" value="F:oxidoreductase activity"/>
    <property type="evidence" value="ECO:0007669"/>
    <property type="project" value="InterPro"/>
</dbReference>
<evidence type="ECO:0000256" key="1">
    <source>
        <dbReference type="ARBA" id="ARBA00022741"/>
    </source>
</evidence>
<evidence type="ECO:0000259" key="8">
    <source>
        <dbReference type="PROSITE" id="PS50067"/>
    </source>
</evidence>
<dbReference type="InterPro" id="IPR019821">
    <property type="entry name" value="Kinesin_motor_CS"/>
</dbReference>
<feature type="domain" description="Kinesin motor" evidence="8">
    <location>
        <begin position="430"/>
        <end position="759"/>
    </location>
</feature>
<dbReference type="GO" id="GO:0007018">
    <property type="term" value="P:microtubule-based movement"/>
    <property type="evidence" value="ECO:0007669"/>
    <property type="project" value="InterPro"/>
</dbReference>
<evidence type="ECO:0000259" key="7">
    <source>
        <dbReference type="PROSITE" id="PS50057"/>
    </source>
</evidence>
<dbReference type="OrthoDB" id="3176171at2759"/>
<comment type="caution">
    <text evidence="9">The sequence shown here is derived from an EMBL/GenBank/DDBJ whole genome shotgun (WGS) entry which is preliminary data.</text>
</comment>
<keyword evidence="3 4" id="KW-0505">Motor protein</keyword>
<evidence type="ECO:0000256" key="2">
    <source>
        <dbReference type="ARBA" id="ARBA00022840"/>
    </source>
</evidence>
<dbReference type="InterPro" id="IPR002404">
    <property type="entry name" value="IRS_PTB"/>
</dbReference>
<dbReference type="SMART" id="SM00129">
    <property type="entry name" value="KISc"/>
    <property type="match status" value="1"/>
</dbReference>
<accession>A0A830HFH6</accession>
<sequence length="805" mass="89004">MSRPREEWLSELNARYKTLEHFTKDDARMQMLRILRALPYGNSIFFQCRRIEDPIGLLPGKLILGINKRGVHFFRPNPKEYLHSAELRDIMQFGSSQSAVFFKMRVAGVLHIFQFETKEGEDICVALQTHINDVMMKRYQKARSMSSAPEAQAAAARAQKDGVPGQPSNALQEQMKEVIANANSKADQIAKEKATVEQERDQALEKVNELQDQLAHAASSGGGGGGGDAELIAELADTKTKLAEAELALAKAEDAAAAGGGKPSGGGGASSAHLAKLEKKMTDQSKEIKDLTEKLRSSEAIKQQNQKDKRIEAQKDGDAKKLNEKNEKLVKEAEAAKAAAEAKALAIADDLATAQKMLDEKAEMTAEFEALKTEVEELRDIKEDVKRKEAQQAKIINDQASKLAELEGLYKEEQTMRKRYFNQTEDMKGKIRVYARTRPISDKETKEGQNIALKFPDPFTLEHPWKEEKKPRSYQFDAVFDGTASQDKVFEDTKYLVQSAIDGYNVCIFAYGQTGSGKTHTINGSASSPGLTPRAIEELFNIIERDGAKFTYKLNVYMLELYQETLLDLLYVPPKTTGPQKPEPPKLEIKKDKQGLVTVLNAETRDVASVRELQAVLDTGMKQRHVAGTQMNRESSRSHLVIGIVIESTNLQTQAVGKGKLSFVDLAGSERVKKSGSSGEQLKEAQAINKSLSALGDVISSLASEAVHIPYRNHKLTMLMSDSLGGNAKTLMFVNVSPSDGNLDETQNSLLYAQRVRTIINDASKNLSSKEVAALKKKLEYWREKAGEMGVELEDIDDAKFKASG</sequence>
<dbReference type="InterPro" id="IPR011993">
    <property type="entry name" value="PH-like_dom_sf"/>
</dbReference>
<dbReference type="PROSITE" id="PS00411">
    <property type="entry name" value="KINESIN_MOTOR_1"/>
    <property type="match status" value="1"/>
</dbReference>
<comment type="similarity">
    <text evidence="4 5">Belongs to the TRAFAC class myosin-kinesin ATPase superfamily. Kinesin family.</text>
</comment>
<protein>
    <recommendedName>
        <fullName evidence="5">Kinesin-like protein</fullName>
    </recommendedName>
</protein>
<dbReference type="InterPro" id="IPR000299">
    <property type="entry name" value="FERM_domain"/>
</dbReference>
<dbReference type="Gene3D" id="6.10.250.760">
    <property type="match status" value="1"/>
</dbReference>
<dbReference type="GO" id="GO:0003777">
    <property type="term" value="F:microtubule motor activity"/>
    <property type="evidence" value="ECO:0007669"/>
    <property type="project" value="InterPro"/>
</dbReference>
<keyword evidence="5" id="KW-0493">Microtubule</keyword>
<dbReference type="PROSITE" id="PS50057">
    <property type="entry name" value="FERM_3"/>
    <property type="match status" value="1"/>
</dbReference>
<keyword evidence="1 4" id="KW-0547">Nucleotide-binding</keyword>
<dbReference type="EMBL" id="BNJQ01000006">
    <property type="protein sequence ID" value="GHP03857.1"/>
    <property type="molecule type" value="Genomic_DNA"/>
</dbReference>
<dbReference type="Proteomes" id="UP000660262">
    <property type="component" value="Unassembled WGS sequence"/>
</dbReference>
<reference evidence="9" key="1">
    <citation type="submission" date="2020-10" db="EMBL/GenBank/DDBJ databases">
        <title>Unveiling of a novel bifunctional photoreceptor, Dualchrome1, isolated from a cosmopolitan green alga.</title>
        <authorList>
            <person name="Suzuki S."/>
            <person name="Kawachi M."/>
        </authorList>
    </citation>
    <scope>NUCLEOTIDE SEQUENCE</scope>
    <source>
        <strain evidence="9">NIES 2893</strain>
    </source>
</reference>
<dbReference type="GO" id="GO:0005524">
    <property type="term" value="F:ATP binding"/>
    <property type="evidence" value="ECO:0007669"/>
    <property type="project" value="UniProtKB-UniRule"/>
</dbReference>
<feature type="domain" description="FERM" evidence="7">
    <location>
        <begin position="1"/>
        <end position="139"/>
    </location>
</feature>
<dbReference type="Gene3D" id="3.40.850.10">
    <property type="entry name" value="Kinesin motor domain"/>
    <property type="match status" value="1"/>
</dbReference>
<dbReference type="CDD" id="cd01366">
    <property type="entry name" value="KISc_C_terminal"/>
    <property type="match status" value="1"/>
</dbReference>
<dbReference type="AlphaFoldDB" id="A0A830HFH6"/>
<dbReference type="SUPFAM" id="SSF56821">
    <property type="entry name" value="Prismane protein-like"/>
    <property type="match status" value="1"/>
</dbReference>
<dbReference type="InterPro" id="IPR001752">
    <property type="entry name" value="Kinesin_motor_dom"/>
</dbReference>
<feature type="region of interest" description="Disordered" evidence="6">
    <location>
        <begin position="146"/>
        <end position="169"/>
    </location>
</feature>
<feature type="binding site" evidence="4">
    <location>
        <begin position="512"/>
        <end position="519"/>
    </location>
    <ligand>
        <name>ATP</name>
        <dbReference type="ChEBI" id="CHEBI:30616"/>
    </ligand>
</feature>